<dbReference type="SFLD" id="SFLDS00029">
    <property type="entry name" value="Radical_SAM"/>
    <property type="match status" value="1"/>
</dbReference>
<dbReference type="PIRSF" id="PIRSF000370">
    <property type="entry name" value="QueE"/>
    <property type="match status" value="1"/>
</dbReference>
<dbReference type="SFLD" id="SFLDF00376">
    <property type="entry name" value="7-carboxy-7-deazaguanine_synth"/>
    <property type="match status" value="1"/>
</dbReference>
<name>A0A0S4M426_9BURK</name>
<dbReference type="AlphaFoldDB" id="A0A0S4M426"/>
<dbReference type="EMBL" id="LN906597">
    <property type="protein sequence ID" value="CUT16904.1"/>
    <property type="molecule type" value="Genomic_DNA"/>
</dbReference>
<dbReference type="PANTHER" id="PTHR42836:SF1">
    <property type="entry name" value="7-CARBOXY-7-DEAZAGUANINE SYNTHASE"/>
    <property type="match status" value="1"/>
</dbReference>
<comment type="subunit">
    <text evidence="9">Homodimer.</text>
</comment>
<comment type="similarity">
    <text evidence="9">Belongs to the radical SAM superfamily. 7-carboxy-7-deazaguanine synthase family.</text>
</comment>
<evidence type="ECO:0000256" key="6">
    <source>
        <dbReference type="ARBA" id="ARBA00023004"/>
    </source>
</evidence>
<evidence type="ECO:0000256" key="3">
    <source>
        <dbReference type="ARBA" id="ARBA00022723"/>
    </source>
</evidence>
<dbReference type="PATRIC" id="fig|1561003.3.peg.42"/>
<dbReference type="Gene3D" id="3.20.20.70">
    <property type="entry name" value="Aldolase class I"/>
    <property type="match status" value="1"/>
</dbReference>
<feature type="binding site" evidence="9">
    <location>
        <begin position="48"/>
        <end position="50"/>
    </location>
    <ligand>
        <name>S-adenosyl-L-methionine</name>
        <dbReference type="ChEBI" id="CHEBI:59789"/>
    </ligand>
</feature>
<comment type="pathway">
    <text evidence="9">Purine metabolism; 7-cyano-7-deazaguanine biosynthesis.</text>
</comment>
<keyword evidence="8 9" id="KW-0456">Lyase</keyword>
<feature type="binding site" evidence="9">
    <location>
        <begin position="135"/>
        <end position="137"/>
    </location>
    <ligand>
        <name>S-adenosyl-L-methionine</name>
        <dbReference type="ChEBI" id="CHEBI:59789"/>
    </ligand>
</feature>
<dbReference type="STRING" id="1561003.Ark11_0043"/>
<proteinExistence type="inferred from homology"/>
<keyword evidence="7 9" id="KW-0411">Iron-sulfur</keyword>
<dbReference type="GO" id="GO:0000287">
    <property type="term" value="F:magnesium ion binding"/>
    <property type="evidence" value="ECO:0007669"/>
    <property type="project" value="UniProtKB-UniRule"/>
</dbReference>
<evidence type="ECO:0000256" key="7">
    <source>
        <dbReference type="ARBA" id="ARBA00023014"/>
    </source>
</evidence>
<dbReference type="InterPro" id="IPR013785">
    <property type="entry name" value="Aldolase_TIM"/>
</dbReference>
<dbReference type="OrthoDB" id="9792276at2"/>
<keyword evidence="11" id="KW-1185">Reference proteome</keyword>
<gene>
    <name evidence="9" type="primary">queE</name>
    <name evidence="10" type="ORF">Ark11_0043</name>
</gene>
<keyword evidence="2 9" id="KW-0949">S-adenosyl-L-methionine</keyword>
<dbReference type="GO" id="GO:0008616">
    <property type="term" value="P:tRNA queuosine(34) biosynthetic process"/>
    <property type="evidence" value="ECO:0007669"/>
    <property type="project" value="UniProtKB-UniRule"/>
</dbReference>
<comment type="cofactor">
    <cofactor evidence="9">
        <name>S-adenosyl-L-methionine</name>
        <dbReference type="ChEBI" id="CHEBI:59789"/>
    </cofactor>
    <text evidence="9">Binds 1 S-adenosyl-L-methionine per subunit.</text>
</comment>
<feature type="binding site" evidence="9">
    <location>
        <position position="92"/>
    </location>
    <ligand>
        <name>substrate</name>
    </ligand>
</feature>
<dbReference type="UniPathway" id="UPA00391"/>
<dbReference type="Proteomes" id="UP000198651">
    <property type="component" value="Chromosome I"/>
</dbReference>
<dbReference type="RefSeq" id="WP_092342428.1">
    <property type="nucleotide sequence ID" value="NZ_FLSL01000084.1"/>
</dbReference>
<protein>
    <recommendedName>
        <fullName evidence="9">7-carboxy-7-deazaguanine synthase</fullName>
        <shortName evidence="9">CDG synthase</shortName>
        <ecNumber evidence="9">4.3.99.3</ecNumber>
    </recommendedName>
    <alternativeName>
        <fullName evidence="9">Queuosine biosynthesis protein QueE</fullName>
    </alternativeName>
</protein>
<dbReference type="GO" id="GO:0016840">
    <property type="term" value="F:carbon-nitrogen lyase activity"/>
    <property type="evidence" value="ECO:0007669"/>
    <property type="project" value="UniProtKB-UniRule"/>
</dbReference>
<dbReference type="InterPro" id="IPR024924">
    <property type="entry name" value="7-CO-7-deazaguanine_synth-like"/>
</dbReference>
<sequence length="212" mass="23900">MGYQVKEIFYTLQGEGFHAGRPAVFCRFVGCNLWSGKEKNRKEAICQFCDTDFVLPYGDGGGRFSSGRELALHISSFWPDSDAKRNFFVVLTGGEPLLQVDQELIDSLHEEQAVVAVETNGTIVPECVFDWICVSPKSCAPLNLLRGNELKVVVPQCGQDFFYYETLGFDYFFVQPMYGPDLEENTRLAVSHCKLNPKWRVSLQLHKVLGIA</sequence>
<evidence type="ECO:0000256" key="5">
    <source>
        <dbReference type="ARBA" id="ARBA00022842"/>
    </source>
</evidence>
<keyword evidence="4 9" id="KW-0671">Queuosine biosynthesis</keyword>
<keyword evidence="5 9" id="KW-0460">Magnesium</keyword>
<dbReference type="InterPro" id="IPR007197">
    <property type="entry name" value="rSAM"/>
</dbReference>
<feature type="binding site" evidence="9">
    <location>
        <position position="46"/>
    </location>
    <ligand>
        <name>[4Fe-4S] cluster</name>
        <dbReference type="ChEBI" id="CHEBI:49883"/>
        <note>4Fe-4S-S-AdoMet</note>
    </ligand>
</feature>
<feature type="binding site" evidence="9">
    <location>
        <position position="51"/>
    </location>
    <ligand>
        <name>Mg(2+)</name>
        <dbReference type="ChEBI" id="CHEBI:18420"/>
    </ligand>
</feature>
<evidence type="ECO:0000256" key="4">
    <source>
        <dbReference type="ARBA" id="ARBA00022785"/>
    </source>
</evidence>
<comment type="function">
    <text evidence="9">Catalyzes the complex heterocyclic radical-mediated conversion of 6-carboxy-5,6,7,8-tetrahydropterin (CPH4) to 7-carboxy-7-deazaguanine (CDG), a step common to the biosynthetic pathways of all 7-deazapurine-containing compounds.</text>
</comment>
<comment type="cofactor">
    <cofactor evidence="9">
        <name>Mg(2+)</name>
        <dbReference type="ChEBI" id="CHEBI:18420"/>
    </cofactor>
</comment>
<dbReference type="PANTHER" id="PTHR42836">
    <property type="entry name" value="7-CARBOXY-7-DEAZAGUANINE SYNTHASE"/>
    <property type="match status" value="1"/>
</dbReference>
<organism evidence="10 11">
    <name type="scientific">Candidatus Ichthyocystis hellenicum</name>
    <dbReference type="NCBI Taxonomy" id="1561003"/>
    <lineage>
        <taxon>Bacteria</taxon>
        <taxon>Pseudomonadati</taxon>
        <taxon>Pseudomonadota</taxon>
        <taxon>Betaproteobacteria</taxon>
        <taxon>Burkholderiales</taxon>
        <taxon>Candidatus Ichthyocystis</taxon>
    </lineage>
</organism>
<keyword evidence="6 9" id="KW-0408">Iron</keyword>
<comment type="catalytic activity">
    <reaction evidence="9">
        <text>6-carboxy-5,6,7,8-tetrahydropterin + H(+) = 7-carboxy-7-carbaguanine + NH4(+)</text>
        <dbReference type="Rhea" id="RHEA:27974"/>
        <dbReference type="ChEBI" id="CHEBI:15378"/>
        <dbReference type="ChEBI" id="CHEBI:28938"/>
        <dbReference type="ChEBI" id="CHEBI:61032"/>
        <dbReference type="ChEBI" id="CHEBI:61036"/>
        <dbReference type="EC" id="4.3.99.3"/>
    </reaction>
</comment>
<reference evidence="11" key="1">
    <citation type="submission" date="2015-11" db="EMBL/GenBank/DDBJ databases">
        <authorList>
            <person name="Seth-Smith H.M.B."/>
        </authorList>
    </citation>
    <scope>NUCLEOTIDE SEQUENCE [LARGE SCALE GENOMIC DNA]</scope>
    <source>
        <strain evidence="11">2013Ark11</strain>
    </source>
</reference>
<evidence type="ECO:0000313" key="11">
    <source>
        <dbReference type="Proteomes" id="UP000198651"/>
    </source>
</evidence>
<accession>A0A0S4M426</accession>
<feature type="binding site" evidence="9">
    <location>
        <position position="94"/>
    </location>
    <ligand>
        <name>S-adenosyl-L-methionine</name>
        <dbReference type="ChEBI" id="CHEBI:59789"/>
    </ligand>
</feature>
<feature type="binding site" evidence="9">
    <location>
        <position position="27"/>
    </location>
    <ligand>
        <name>substrate</name>
    </ligand>
</feature>
<evidence type="ECO:0000256" key="8">
    <source>
        <dbReference type="ARBA" id="ARBA00023239"/>
    </source>
</evidence>
<dbReference type="GO" id="GO:0051539">
    <property type="term" value="F:4 iron, 4 sulfur cluster binding"/>
    <property type="evidence" value="ECO:0007669"/>
    <property type="project" value="UniProtKB-UniRule"/>
</dbReference>
<feature type="binding site" evidence="9">
    <location>
        <begin position="12"/>
        <end position="14"/>
    </location>
    <ligand>
        <name>substrate</name>
    </ligand>
</feature>
<feature type="binding site" evidence="9">
    <location>
        <position position="31"/>
    </location>
    <ligand>
        <name>[4Fe-4S] cluster</name>
        <dbReference type="ChEBI" id="CHEBI:49883"/>
        <note>4Fe-4S-S-AdoMet</note>
    </ligand>
</feature>
<evidence type="ECO:0000256" key="1">
    <source>
        <dbReference type="ARBA" id="ARBA00022485"/>
    </source>
</evidence>
<evidence type="ECO:0000313" key="10">
    <source>
        <dbReference type="EMBL" id="CUT16904.1"/>
    </source>
</evidence>
<evidence type="ECO:0000256" key="9">
    <source>
        <dbReference type="HAMAP-Rule" id="MF_00917"/>
    </source>
</evidence>
<dbReference type="GO" id="GO:1904047">
    <property type="term" value="F:S-adenosyl-L-methionine binding"/>
    <property type="evidence" value="ECO:0007669"/>
    <property type="project" value="UniProtKB-UniRule"/>
</dbReference>
<dbReference type="NCBIfam" id="TIGR04508">
    <property type="entry name" value="queE_Cx14CxxC"/>
    <property type="match status" value="1"/>
</dbReference>
<keyword evidence="1 9" id="KW-0004">4Fe-4S</keyword>
<comment type="caution">
    <text evidence="9">Lacks conserved residue(s) required for the propagation of feature annotation.</text>
</comment>
<keyword evidence="3 9" id="KW-0479">Metal-binding</keyword>
<dbReference type="EC" id="4.3.99.3" evidence="9"/>
<dbReference type="HAMAP" id="MF_00917">
    <property type="entry name" value="QueE"/>
    <property type="match status" value="1"/>
</dbReference>
<comment type="cofactor">
    <cofactor evidence="9">
        <name>[4Fe-4S] cluster</name>
        <dbReference type="ChEBI" id="CHEBI:49883"/>
    </cofactor>
    <text evidence="9">Binds 1 [4Fe-4S] cluster. The cluster is coordinated with 3 cysteines and an exchangeable S-adenosyl-L-methionine.</text>
</comment>
<feature type="binding site" evidence="9">
    <location>
        <position position="49"/>
    </location>
    <ligand>
        <name>[4Fe-4S] cluster</name>
        <dbReference type="ChEBI" id="CHEBI:49883"/>
        <note>4Fe-4S-S-AdoMet</note>
    </ligand>
</feature>
<dbReference type="InterPro" id="IPR030977">
    <property type="entry name" value="QueE_Cx14CxxC"/>
</dbReference>
<evidence type="ECO:0000256" key="2">
    <source>
        <dbReference type="ARBA" id="ARBA00022691"/>
    </source>
</evidence>